<proteinExistence type="inferred from homology"/>
<keyword evidence="8" id="KW-1133">Transmembrane helix</keyword>
<evidence type="ECO:0000256" key="4">
    <source>
        <dbReference type="ARBA" id="ARBA00022801"/>
    </source>
</evidence>
<feature type="domain" description="LRAT" evidence="10">
    <location>
        <begin position="9"/>
        <end position="138"/>
    </location>
</feature>
<dbReference type="EC" id="3.1.1.4" evidence="2"/>
<feature type="domain" description="RING-type" evidence="9">
    <location>
        <begin position="280"/>
        <end position="323"/>
    </location>
</feature>
<evidence type="ECO:0000256" key="2">
    <source>
        <dbReference type="ARBA" id="ARBA00013278"/>
    </source>
</evidence>
<feature type="transmembrane region" description="Helical" evidence="8">
    <location>
        <begin position="146"/>
        <end position="171"/>
    </location>
</feature>
<keyword evidence="6" id="KW-0479">Metal-binding</keyword>
<dbReference type="InterPro" id="IPR007053">
    <property type="entry name" value="LRAT_dom"/>
</dbReference>
<dbReference type="GO" id="GO:0016410">
    <property type="term" value="F:N-acyltransferase activity"/>
    <property type="evidence" value="ECO:0007669"/>
    <property type="project" value="TreeGrafter"/>
</dbReference>
<evidence type="ECO:0000256" key="1">
    <source>
        <dbReference type="ARBA" id="ARBA00007824"/>
    </source>
</evidence>
<dbReference type="Gene3D" id="3.90.1720.10">
    <property type="entry name" value="endopeptidase domain like (from Nostoc punctiforme)"/>
    <property type="match status" value="1"/>
</dbReference>
<dbReference type="Pfam" id="PF13920">
    <property type="entry name" value="zf-C3HC4_3"/>
    <property type="match status" value="1"/>
</dbReference>
<dbReference type="GO" id="GO:0005737">
    <property type="term" value="C:cytoplasm"/>
    <property type="evidence" value="ECO:0007669"/>
    <property type="project" value="TreeGrafter"/>
</dbReference>
<organism evidence="11 12">
    <name type="scientific">Pythium oligandrum</name>
    <name type="common">Mycoparasitic fungus</name>
    <dbReference type="NCBI Taxonomy" id="41045"/>
    <lineage>
        <taxon>Eukaryota</taxon>
        <taxon>Sar</taxon>
        <taxon>Stramenopiles</taxon>
        <taxon>Oomycota</taxon>
        <taxon>Peronosporomycetes</taxon>
        <taxon>Pythiales</taxon>
        <taxon>Pythiaceae</taxon>
        <taxon>Pythium</taxon>
    </lineage>
</organism>
<keyword evidence="5" id="KW-0443">Lipid metabolism</keyword>
<keyword evidence="6" id="KW-0862">Zinc</keyword>
<protein>
    <recommendedName>
        <fullName evidence="2">phospholipase A2</fullName>
        <ecNumber evidence="2">3.1.1.4</ecNumber>
    </recommendedName>
</protein>
<name>A0A8K1CHC8_PYTOL</name>
<sequence length="366" mass="40475">MERFVVGDIVRFHRGEYSHVAVYVGHGHVIHLWSPSRERAFSVRIDSIRHVLNCNQPNASARNDESESDDDAAVEEPECFNGEMDARMLQDHGMDPFSGEEVVRRARTRLGETRYDYLNYNCEHFVTWARYGVGASPQAASHTNQVLAGALLGAAVGGMAGLLIGGAISLFSKVNSLSASSGGGSIGRLAALPDDTDDRNDDEEVTTPPSPSRLSRRRQERERLLESVFAIQLGDSAGETEFEAWSAARHRSRHESATLPYSIDRHNALASRLADDKLLCGICFYDLQLTRAVAFPCDHFSCVKCYLALVTNADGHKSCPYCRMQIDDEQMIHRSTKLEARSRIVWEEEAHATLNASLATETTASS</sequence>
<dbReference type="GO" id="GO:0008270">
    <property type="term" value="F:zinc ion binding"/>
    <property type="evidence" value="ECO:0007669"/>
    <property type="project" value="UniProtKB-KW"/>
</dbReference>
<dbReference type="InterPro" id="IPR013083">
    <property type="entry name" value="Znf_RING/FYVE/PHD"/>
</dbReference>
<dbReference type="InterPro" id="IPR051496">
    <property type="entry name" value="H-rev107_PLA/AT"/>
</dbReference>
<evidence type="ECO:0000313" key="12">
    <source>
        <dbReference type="Proteomes" id="UP000794436"/>
    </source>
</evidence>
<evidence type="ECO:0000256" key="6">
    <source>
        <dbReference type="PROSITE-ProRule" id="PRU00175"/>
    </source>
</evidence>
<keyword evidence="12" id="KW-1185">Reference proteome</keyword>
<reference evidence="11" key="1">
    <citation type="submission" date="2019-03" db="EMBL/GenBank/DDBJ databases">
        <title>Long read genome sequence of the mycoparasitic Pythium oligandrum ATCC 38472 isolated from sugarbeet rhizosphere.</title>
        <authorList>
            <person name="Gaulin E."/>
        </authorList>
    </citation>
    <scope>NUCLEOTIDE SEQUENCE</scope>
    <source>
        <strain evidence="11">ATCC 38472_TT</strain>
    </source>
</reference>
<dbReference type="Pfam" id="PF04970">
    <property type="entry name" value="LRAT"/>
    <property type="match status" value="1"/>
</dbReference>
<dbReference type="OrthoDB" id="421951at2759"/>
<keyword evidence="8" id="KW-0812">Transmembrane</keyword>
<evidence type="ECO:0000256" key="3">
    <source>
        <dbReference type="ARBA" id="ARBA00022679"/>
    </source>
</evidence>
<dbReference type="SUPFAM" id="SSF57850">
    <property type="entry name" value="RING/U-box"/>
    <property type="match status" value="1"/>
</dbReference>
<dbReference type="Gene3D" id="3.30.40.10">
    <property type="entry name" value="Zinc/RING finger domain, C3HC4 (zinc finger)"/>
    <property type="match status" value="1"/>
</dbReference>
<accession>A0A8K1CHC8</accession>
<dbReference type="PROSITE" id="PS51934">
    <property type="entry name" value="LRAT"/>
    <property type="match status" value="1"/>
</dbReference>
<dbReference type="PROSITE" id="PS50089">
    <property type="entry name" value="ZF_RING_2"/>
    <property type="match status" value="1"/>
</dbReference>
<evidence type="ECO:0000256" key="7">
    <source>
        <dbReference type="SAM" id="MobiDB-lite"/>
    </source>
</evidence>
<keyword evidence="4" id="KW-0378">Hydrolase</keyword>
<evidence type="ECO:0000313" key="11">
    <source>
        <dbReference type="EMBL" id="TMW63576.1"/>
    </source>
</evidence>
<keyword evidence="8" id="KW-0472">Membrane</keyword>
<dbReference type="GO" id="GO:0008970">
    <property type="term" value="F:phospholipase A1 activity"/>
    <property type="evidence" value="ECO:0007669"/>
    <property type="project" value="TreeGrafter"/>
</dbReference>
<dbReference type="AlphaFoldDB" id="A0A8K1CHC8"/>
<keyword evidence="6" id="KW-0863">Zinc-finger</keyword>
<evidence type="ECO:0000256" key="5">
    <source>
        <dbReference type="ARBA" id="ARBA00023098"/>
    </source>
</evidence>
<evidence type="ECO:0000259" key="10">
    <source>
        <dbReference type="PROSITE" id="PS51934"/>
    </source>
</evidence>
<dbReference type="GO" id="GO:0004623">
    <property type="term" value="F:phospholipase A2 activity"/>
    <property type="evidence" value="ECO:0007669"/>
    <property type="project" value="UniProtKB-EC"/>
</dbReference>
<dbReference type="PANTHER" id="PTHR13943">
    <property type="entry name" value="HRAS-LIKE SUPPRESSOR - RELATED"/>
    <property type="match status" value="1"/>
</dbReference>
<evidence type="ECO:0000256" key="8">
    <source>
        <dbReference type="SAM" id="Phobius"/>
    </source>
</evidence>
<keyword evidence="3" id="KW-0808">Transferase</keyword>
<dbReference type="Proteomes" id="UP000794436">
    <property type="component" value="Unassembled WGS sequence"/>
</dbReference>
<gene>
    <name evidence="11" type="ORF">Poli38472_002517</name>
</gene>
<dbReference type="InterPro" id="IPR001841">
    <property type="entry name" value="Znf_RING"/>
</dbReference>
<dbReference type="PANTHER" id="PTHR13943:SF77">
    <property type="entry name" value="LRAT DOMAIN-CONTAINING PROTEIN"/>
    <property type="match status" value="1"/>
</dbReference>
<feature type="compositionally biased region" description="Acidic residues" evidence="7">
    <location>
        <begin position="194"/>
        <end position="205"/>
    </location>
</feature>
<comment type="caution">
    <text evidence="11">The sequence shown here is derived from an EMBL/GenBank/DDBJ whole genome shotgun (WGS) entry which is preliminary data.</text>
</comment>
<comment type="similarity">
    <text evidence="1">Belongs to the H-rev107 family.</text>
</comment>
<feature type="region of interest" description="Disordered" evidence="7">
    <location>
        <begin position="188"/>
        <end position="219"/>
    </location>
</feature>
<dbReference type="GO" id="GO:0070292">
    <property type="term" value="P:N-acylphosphatidylethanolamine metabolic process"/>
    <property type="evidence" value="ECO:0007669"/>
    <property type="project" value="TreeGrafter"/>
</dbReference>
<dbReference type="EMBL" id="SPLM01000072">
    <property type="protein sequence ID" value="TMW63576.1"/>
    <property type="molecule type" value="Genomic_DNA"/>
</dbReference>
<evidence type="ECO:0000259" key="9">
    <source>
        <dbReference type="PROSITE" id="PS50089"/>
    </source>
</evidence>